<evidence type="ECO:0000313" key="2">
    <source>
        <dbReference type="EMBL" id="MFC3550696.1"/>
    </source>
</evidence>
<feature type="chain" id="PRO_5047303016" evidence="1">
    <location>
        <begin position="24"/>
        <end position="143"/>
    </location>
</feature>
<sequence length="143" mass="14855">MKWTSVCVLYSGLALGLCVSAHAAEPTAPPAETTFSGIKVGVDPETGRLRPLTPSESRQLDQVLTQGQQPQLAARVAKSFKAPSNEAAAHATVRRHANGGVSVKLPESQMSSVVAQRDASGQLHIQHADADGTAAAAEGLPHE</sequence>
<evidence type="ECO:0000256" key="1">
    <source>
        <dbReference type="SAM" id="SignalP"/>
    </source>
</evidence>
<proteinExistence type="predicted"/>
<accession>A0ABV7RPZ8</accession>
<reference evidence="3" key="1">
    <citation type="journal article" date="2019" name="Int. J. Syst. Evol. Microbiol.">
        <title>The Global Catalogue of Microorganisms (GCM) 10K type strain sequencing project: providing services to taxonomists for standard genome sequencing and annotation.</title>
        <authorList>
            <consortium name="The Broad Institute Genomics Platform"/>
            <consortium name="The Broad Institute Genome Sequencing Center for Infectious Disease"/>
            <person name="Wu L."/>
            <person name="Ma J."/>
        </authorList>
    </citation>
    <scope>NUCLEOTIDE SEQUENCE [LARGE SCALE GENOMIC DNA]</scope>
    <source>
        <strain evidence="3">KCTC 42875</strain>
    </source>
</reference>
<feature type="signal peptide" evidence="1">
    <location>
        <begin position="1"/>
        <end position="23"/>
    </location>
</feature>
<dbReference type="RefSeq" id="WP_386758435.1">
    <property type="nucleotide sequence ID" value="NZ_JBHRXK010000002.1"/>
</dbReference>
<dbReference type="Proteomes" id="UP001595740">
    <property type="component" value="Unassembled WGS sequence"/>
</dbReference>
<organism evidence="2 3">
    <name type="scientific">Lysobacter cavernae</name>
    <dbReference type="NCBI Taxonomy" id="1685901"/>
    <lineage>
        <taxon>Bacteria</taxon>
        <taxon>Pseudomonadati</taxon>
        <taxon>Pseudomonadota</taxon>
        <taxon>Gammaproteobacteria</taxon>
        <taxon>Lysobacterales</taxon>
        <taxon>Lysobacteraceae</taxon>
        <taxon>Lysobacter</taxon>
    </lineage>
</organism>
<keyword evidence="1" id="KW-0732">Signal</keyword>
<protein>
    <submittedName>
        <fullName evidence="2">Post-PEP-CTERM-1 domain-containing protein</fullName>
    </submittedName>
</protein>
<comment type="caution">
    <text evidence="2">The sequence shown here is derived from an EMBL/GenBank/DDBJ whole genome shotgun (WGS) entry which is preliminary data.</text>
</comment>
<gene>
    <name evidence="2" type="ORF">ACFOLC_06655</name>
</gene>
<dbReference type="NCBIfam" id="NF047450">
    <property type="entry name" value="post-PEP-CTERM_1"/>
    <property type="match status" value="1"/>
</dbReference>
<dbReference type="EMBL" id="JBHRXK010000002">
    <property type="protein sequence ID" value="MFC3550696.1"/>
    <property type="molecule type" value="Genomic_DNA"/>
</dbReference>
<keyword evidence="3" id="KW-1185">Reference proteome</keyword>
<name>A0ABV7RPZ8_9GAMM</name>
<evidence type="ECO:0000313" key="3">
    <source>
        <dbReference type="Proteomes" id="UP001595740"/>
    </source>
</evidence>